<dbReference type="STRING" id="497964.CfE428DRAFT_4495"/>
<feature type="region of interest" description="Disordered" evidence="13">
    <location>
        <begin position="23"/>
        <end position="45"/>
    </location>
</feature>
<feature type="transmembrane region" description="Helical" evidence="11">
    <location>
        <begin position="210"/>
        <end position="233"/>
    </location>
</feature>
<feature type="transmembrane region" description="Helical" evidence="11">
    <location>
        <begin position="271"/>
        <end position="298"/>
    </location>
</feature>
<evidence type="ECO:0000256" key="13">
    <source>
        <dbReference type="SAM" id="MobiDB-lite"/>
    </source>
</evidence>
<proteinExistence type="inferred from homology"/>
<dbReference type="Gene3D" id="1.20.120.220">
    <property type="entry name" value="ATP synthase, F0 complex, subunit A"/>
    <property type="match status" value="1"/>
</dbReference>
<keyword evidence="8 11" id="KW-0406">Ion transport</keyword>
<evidence type="ECO:0000313" key="15">
    <source>
        <dbReference type="Proteomes" id="UP000005824"/>
    </source>
</evidence>
<evidence type="ECO:0000256" key="6">
    <source>
        <dbReference type="ARBA" id="ARBA00022781"/>
    </source>
</evidence>
<keyword evidence="4 11" id="KW-0138">CF(0)</keyword>
<comment type="similarity">
    <text evidence="2 11 12">Belongs to the ATPase A chain family.</text>
</comment>
<gene>
    <name evidence="11" type="primary">atpB</name>
    <name evidence="14" type="ORF">CfE428DRAFT_4495</name>
</gene>
<dbReference type="eggNOG" id="COG0356">
    <property type="taxonomic scope" value="Bacteria"/>
</dbReference>
<evidence type="ECO:0000256" key="4">
    <source>
        <dbReference type="ARBA" id="ARBA00022547"/>
    </source>
</evidence>
<sequence length="305" mass="33809">MLGISSFATVAVRAAEAAPKTAEVASAQQAAPETEKAEEEHHGLPQNAPVLGGKYLQVTSSMVWTWIIALGIIIFARYATRQIKEVPEGAQNFWEWLVESLRDFLESIIGRELVKKTFWFFATLFIFILFANWAGLIPGVGTIGWGIPDAQGGLHHISKPLFRGVNADLNMTLGMSLLFFVLWIIWAFQANGFGGMIMHIFGPKGEMKSFWGKAGMVVIFAIVGVLELISIAFRPVSLSFRLYGNIFAGENILESMSNIVPGLSWLIPVPFYFMELLVGIAQALVFMLLTAVFTMLICQHEEDHH</sequence>
<dbReference type="SUPFAM" id="SSF81336">
    <property type="entry name" value="F1F0 ATP synthase subunit A"/>
    <property type="match status" value="1"/>
</dbReference>
<dbReference type="GO" id="GO:0005886">
    <property type="term" value="C:plasma membrane"/>
    <property type="evidence" value="ECO:0007669"/>
    <property type="project" value="UniProtKB-SubCell"/>
</dbReference>
<dbReference type="PROSITE" id="PS00449">
    <property type="entry name" value="ATPASE_A"/>
    <property type="match status" value="1"/>
</dbReference>
<dbReference type="InParanoid" id="B4D6F5"/>
<dbReference type="GO" id="GO:0042777">
    <property type="term" value="P:proton motive force-driven plasma membrane ATP synthesis"/>
    <property type="evidence" value="ECO:0007669"/>
    <property type="project" value="TreeGrafter"/>
</dbReference>
<keyword evidence="11" id="KW-1003">Cell membrane</keyword>
<dbReference type="FunCoup" id="B4D6F5">
    <property type="interactions" value="339"/>
</dbReference>
<feature type="compositionally biased region" description="Basic and acidic residues" evidence="13">
    <location>
        <begin position="33"/>
        <end position="43"/>
    </location>
</feature>
<keyword evidence="3 11" id="KW-0813">Transport</keyword>
<dbReference type="NCBIfam" id="TIGR01131">
    <property type="entry name" value="ATP_synt_6_or_A"/>
    <property type="match status" value="1"/>
</dbReference>
<dbReference type="GO" id="GO:0046933">
    <property type="term" value="F:proton-transporting ATP synthase activity, rotational mechanism"/>
    <property type="evidence" value="ECO:0007669"/>
    <property type="project" value="UniProtKB-UniRule"/>
</dbReference>
<dbReference type="EMBL" id="ABVL01000015">
    <property type="protein sequence ID" value="EDY18064.1"/>
    <property type="molecule type" value="Genomic_DNA"/>
</dbReference>
<keyword evidence="10 11" id="KW-0066">ATP synthesis</keyword>
<evidence type="ECO:0000313" key="14">
    <source>
        <dbReference type="EMBL" id="EDY18064.1"/>
    </source>
</evidence>
<keyword evidence="5 11" id="KW-0812">Transmembrane</keyword>
<keyword evidence="7 11" id="KW-1133">Transmembrane helix</keyword>
<dbReference type="GO" id="GO:0045259">
    <property type="term" value="C:proton-transporting ATP synthase complex"/>
    <property type="evidence" value="ECO:0007669"/>
    <property type="project" value="UniProtKB-KW"/>
</dbReference>
<dbReference type="HAMAP" id="MF_01393">
    <property type="entry name" value="ATP_synth_a_bact"/>
    <property type="match status" value="1"/>
</dbReference>
<evidence type="ECO:0000256" key="9">
    <source>
        <dbReference type="ARBA" id="ARBA00023136"/>
    </source>
</evidence>
<dbReference type="PANTHER" id="PTHR42823:SF3">
    <property type="entry name" value="ATP SYNTHASE SUBUNIT A, CHLOROPLASTIC"/>
    <property type="match status" value="1"/>
</dbReference>
<keyword evidence="6 11" id="KW-0375">Hydrogen ion transport</keyword>
<evidence type="ECO:0000256" key="2">
    <source>
        <dbReference type="ARBA" id="ARBA00006810"/>
    </source>
</evidence>
<feature type="transmembrane region" description="Helical" evidence="11">
    <location>
        <begin position="118"/>
        <end position="147"/>
    </location>
</feature>
<dbReference type="Pfam" id="PF00119">
    <property type="entry name" value="ATP-synt_A"/>
    <property type="match status" value="1"/>
</dbReference>
<evidence type="ECO:0000256" key="11">
    <source>
        <dbReference type="HAMAP-Rule" id="MF_01393"/>
    </source>
</evidence>
<evidence type="ECO:0000256" key="3">
    <source>
        <dbReference type="ARBA" id="ARBA00022448"/>
    </source>
</evidence>
<evidence type="ECO:0000256" key="12">
    <source>
        <dbReference type="RuleBase" id="RU000483"/>
    </source>
</evidence>
<evidence type="ECO:0000256" key="1">
    <source>
        <dbReference type="ARBA" id="ARBA00004141"/>
    </source>
</evidence>
<dbReference type="AlphaFoldDB" id="B4D6F5"/>
<dbReference type="InterPro" id="IPR023011">
    <property type="entry name" value="ATP_synth_F0_asu_AS"/>
</dbReference>
<evidence type="ECO:0000256" key="10">
    <source>
        <dbReference type="ARBA" id="ARBA00023310"/>
    </source>
</evidence>
<name>B4D6F5_9BACT</name>
<accession>B4D6F5</accession>
<keyword evidence="15" id="KW-1185">Reference proteome</keyword>
<dbReference type="CDD" id="cd00310">
    <property type="entry name" value="ATP-synt_Fo_a_6"/>
    <property type="match status" value="1"/>
</dbReference>
<dbReference type="Proteomes" id="UP000005824">
    <property type="component" value="Unassembled WGS sequence"/>
</dbReference>
<feature type="transmembrane region" description="Helical" evidence="11">
    <location>
        <begin position="55"/>
        <end position="76"/>
    </location>
</feature>
<reference evidence="14 15" key="1">
    <citation type="journal article" date="2011" name="J. Bacteriol.">
        <title>Genome sequence of Chthoniobacter flavus Ellin428, an aerobic heterotrophic soil bacterium.</title>
        <authorList>
            <person name="Kant R."/>
            <person name="van Passel M.W."/>
            <person name="Palva A."/>
            <person name="Lucas S."/>
            <person name="Lapidus A."/>
            <person name="Glavina Del Rio T."/>
            <person name="Dalin E."/>
            <person name="Tice H."/>
            <person name="Bruce D."/>
            <person name="Goodwin L."/>
            <person name="Pitluck S."/>
            <person name="Larimer F.W."/>
            <person name="Land M.L."/>
            <person name="Hauser L."/>
            <person name="Sangwan P."/>
            <person name="de Vos W.M."/>
            <person name="Janssen P.H."/>
            <person name="Smidt H."/>
        </authorList>
    </citation>
    <scope>NUCLEOTIDE SEQUENCE [LARGE SCALE GENOMIC DNA]</scope>
    <source>
        <strain evidence="14 15">Ellin428</strain>
    </source>
</reference>
<protein>
    <recommendedName>
        <fullName evidence="11 12">ATP synthase subunit a</fullName>
    </recommendedName>
    <alternativeName>
        <fullName evidence="11">ATP synthase F0 sector subunit a</fullName>
    </alternativeName>
    <alternativeName>
        <fullName evidence="11">F-ATPase subunit 6</fullName>
    </alternativeName>
</protein>
<organism evidence="14 15">
    <name type="scientific">Chthoniobacter flavus Ellin428</name>
    <dbReference type="NCBI Taxonomy" id="497964"/>
    <lineage>
        <taxon>Bacteria</taxon>
        <taxon>Pseudomonadati</taxon>
        <taxon>Verrucomicrobiota</taxon>
        <taxon>Spartobacteria</taxon>
        <taxon>Chthoniobacterales</taxon>
        <taxon>Chthoniobacteraceae</taxon>
        <taxon>Chthoniobacter</taxon>
    </lineage>
</organism>
<comment type="subcellular location">
    <subcellularLocation>
        <location evidence="11 12">Cell membrane</location>
        <topology evidence="11 12">Multi-pass membrane protein</topology>
    </subcellularLocation>
    <subcellularLocation>
        <location evidence="1">Membrane</location>
        <topology evidence="1">Multi-pass membrane protein</topology>
    </subcellularLocation>
</comment>
<evidence type="ECO:0000256" key="5">
    <source>
        <dbReference type="ARBA" id="ARBA00022692"/>
    </source>
</evidence>
<evidence type="ECO:0000256" key="7">
    <source>
        <dbReference type="ARBA" id="ARBA00022989"/>
    </source>
</evidence>
<dbReference type="InterPro" id="IPR035908">
    <property type="entry name" value="F0_ATP_A_sf"/>
</dbReference>
<comment type="caution">
    <text evidence="14">The sequence shown here is derived from an EMBL/GenBank/DDBJ whole genome shotgun (WGS) entry which is preliminary data.</text>
</comment>
<comment type="function">
    <text evidence="11 12">Key component of the proton channel; it plays a direct role in the translocation of protons across the membrane.</text>
</comment>
<keyword evidence="9 11" id="KW-0472">Membrane</keyword>
<dbReference type="InterPro" id="IPR045082">
    <property type="entry name" value="ATP_syn_F0_a_bact/chloroplast"/>
</dbReference>
<dbReference type="PANTHER" id="PTHR42823">
    <property type="entry name" value="ATP SYNTHASE SUBUNIT A, CHLOROPLASTIC"/>
    <property type="match status" value="1"/>
</dbReference>
<dbReference type="InterPro" id="IPR000568">
    <property type="entry name" value="ATP_synth_F0_asu"/>
</dbReference>
<evidence type="ECO:0000256" key="8">
    <source>
        <dbReference type="ARBA" id="ARBA00023065"/>
    </source>
</evidence>